<protein>
    <submittedName>
        <fullName evidence="2">Resolvase</fullName>
    </submittedName>
</protein>
<dbReference type="GO" id="GO:0000150">
    <property type="term" value="F:DNA strand exchange activity"/>
    <property type="evidence" value="ECO:0007669"/>
    <property type="project" value="InterPro"/>
</dbReference>
<reference evidence="2 3" key="1">
    <citation type="submission" date="2016-11" db="EMBL/GenBank/DDBJ databases">
        <authorList>
            <person name="Jaros S."/>
            <person name="Januszkiewicz K."/>
            <person name="Wedrychowicz H."/>
        </authorList>
    </citation>
    <scope>NUCLEOTIDE SEQUENCE [LARGE SCALE GENOMIC DNA]</scope>
    <source>
        <strain evidence="2">NVI 5450</strain>
    </source>
</reference>
<sequence length="66" mass="7313">MLGNNSINKMFNPDVLTKGKKAGRPKVLTDEQIQEAQKLRDQGYTLDSIGNAFGVSHMTIARVTHK</sequence>
<feature type="domain" description="Resolvase HTH" evidence="1">
    <location>
        <begin position="23"/>
        <end position="66"/>
    </location>
</feature>
<dbReference type="InterPro" id="IPR009057">
    <property type="entry name" value="Homeodomain-like_sf"/>
</dbReference>
<dbReference type="Proteomes" id="UP000183794">
    <property type="component" value="Unassembled WGS sequence"/>
</dbReference>
<dbReference type="RefSeq" id="WP_075518488.1">
    <property type="nucleotide sequence ID" value="NZ_FPLD01000129.1"/>
</dbReference>
<dbReference type="Pfam" id="PF02796">
    <property type="entry name" value="HTH_7"/>
    <property type="match status" value="1"/>
</dbReference>
<accession>A0A1L0CI59</accession>
<organism evidence="2 3">
    <name type="scientific">Moritella viscosa</name>
    <dbReference type="NCBI Taxonomy" id="80854"/>
    <lineage>
        <taxon>Bacteria</taxon>
        <taxon>Pseudomonadati</taxon>
        <taxon>Pseudomonadota</taxon>
        <taxon>Gammaproteobacteria</taxon>
        <taxon>Alteromonadales</taxon>
        <taxon>Moritellaceae</taxon>
        <taxon>Moritella</taxon>
    </lineage>
</organism>
<dbReference type="EMBL" id="FPLD01000129">
    <property type="protein sequence ID" value="SGZ16547.1"/>
    <property type="molecule type" value="Genomic_DNA"/>
</dbReference>
<dbReference type="Gene3D" id="1.10.10.60">
    <property type="entry name" value="Homeodomain-like"/>
    <property type="match status" value="1"/>
</dbReference>
<dbReference type="InterPro" id="IPR006120">
    <property type="entry name" value="Resolvase_HTH_dom"/>
</dbReference>
<evidence type="ECO:0000313" key="3">
    <source>
        <dbReference type="Proteomes" id="UP000183794"/>
    </source>
</evidence>
<dbReference type="AlphaFoldDB" id="A0A1L0CI59"/>
<dbReference type="SUPFAM" id="SSF46689">
    <property type="entry name" value="Homeodomain-like"/>
    <property type="match status" value="1"/>
</dbReference>
<evidence type="ECO:0000313" key="2">
    <source>
        <dbReference type="EMBL" id="SGZ16547.1"/>
    </source>
</evidence>
<proteinExistence type="predicted"/>
<name>A0A1L0CI59_9GAMM</name>
<dbReference type="CDD" id="cd00569">
    <property type="entry name" value="HTH_Hin_like"/>
    <property type="match status" value="1"/>
</dbReference>
<gene>
    <name evidence="2" type="ORF">NVI5450_4351</name>
</gene>
<evidence type="ECO:0000259" key="1">
    <source>
        <dbReference type="Pfam" id="PF02796"/>
    </source>
</evidence>
<dbReference type="GO" id="GO:0003677">
    <property type="term" value="F:DNA binding"/>
    <property type="evidence" value="ECO:0007669"/>
    <property type="project" value="InterPro"/>
</dbReference>